<evidence type="ECO:0000256" key="3">
    <source>
        <dbReference type="ARBA" id="ARBA00022723"/>
    </source>
</evidence>
<dbReference type="SUPFAM" id="SSF52499">
    <property type="entry name" value="Isochorismatase-like hydrolases"/>
    <property type="match status" value="1"/>
</dbReference>
<dbReference type="GO" id="GO:0008936">
    <property type="term" value="F:nicotinamidase activity"/>
    <property type="evidence" value="ECO:0007669"/>
    <property type="project" value="UniProtKB-EC"/>
</dbReference>
<dbReference type="InterPro" id="IPR052347">
    <property type="entry name" value="Isochorismatase_Nicotinamidase"/>
</dbReference>
<evidence type="ECO:0000256" key="2">
    <source>
        <dbReference type="ARBA" id="ARBA00022642"/>
    </source>
</evidence>
<keyword evidence="3" id="KW-0479">Metal-binding</keyword>
<keyword evidence="4" id="KW-0378">Hydrolase</keyword>
<proteinExistence type="inferred from homology"/>
<dbReference type="OrthoDB" id="1739143at2759"/>
<evidence type="ECO:0000313" key="9">
    <source>
        <dbReference type="EMBL" id="EST42202.1"/>
    </source>
</evidence>
<evidence type="ECO:0000313" key="11">
    <source>
        <dbReference type="EMBL" id="KAH0574691.1"/>
    </source>
</evidence>
<dbReference type="Gene3D" id="3.40.50.850">
    <property type="entry name" value="Isochorismatase-like"/>
    <property type="match status" value="1"/>
</dbReference>
<sequence length="182" mass="19628">MTCLIIVDLQNDFLPGGSLPTIEDARLVAMINAAQPDYDYCVATRDWHPPAHQSFEAVPGICIDATPESIQWPAHCVQGTHGAAFAPGLAVPEHVFSKGQREDVEAFSGFQSDGLARFVQSRNVHRIDVVGLALEFCVKATALDALKYATEVRVLTGLTGRVFPDSAEEVARELRAAGVVVI</sequence>
<dbReference type="VEuPathDB" id="GiardiaDB:SS50377_22306"/>
<evidence type="ECO:0000259" key="8">
    <source>
        <dbReference type="Pfam" id="PF00857"/>
    </source>
</evidence>
<name>V6LCN0_9EUKA</name>
<gene>
    <name evidence="9" type="ORF">SS50377_18504</name>
    <name evidence="10" type="ORF">SS50377_22299</name>
    <name evidence="11" type="ORF">SS50377_22306</name>
</gene>
<accession>V6LCN0</accession>
<dbReference type="InterPro" id="IPR000868">
    <property type="entry name" value="Isochorismatase-like_dom"/>
</dbReference>
<dbReference type="PANTHER" id="PTHR11080">
    <property type="entry name" value="PYRAZINAMIDASE/NICOTINAMIDASE"/>
    <property type="match status" value="1"/>
</dbReference>
<dbReference type="Pfam" id="PF00857">
    <property type="entry name" value="Isochorismatase"/>
    <property type="match status" value="1"/>
</dbReference>
<dbReference type="EMBL" id="AUWU02000003">
    <property type="protein sequence ID" value="KAH0574691.1"/>
    <property type="molecule type" value="Genomic_DNA"/>
</dbReference>
<evidence type="ECO:0000256" key="7">
    <source>
        <dbReference type="ARBA" id="ARBA00043224"/>
    </source>
</evidence>
<dbReference type="EMBL" id="KI546166">
    <property type="protein sequence ID" value="EST42202.1"/>
    <property type="molecule type" value="Genomic_DNA"/>
</dbReference>
<feature type="domain" description="Isochorismatase-like" evidence="8">
    <location>
        <begin position="2"/>
        <end position="182"/>
    </location>
</feature>
<comment type="pathway">
    <text evidence="5">Cofactor biosynthesis; nicotinate biosynthesis; nicotinate from nicotinamide: step 1/1.</text>
</comment>
<dbReference type="EMBL" id="AUWU02000003">
    <property type="protein sequence ID" value="KAH0574684.1"/>
    <property type="molecule type" value="Genomic_DNA"/>
</dbReference>
<reference evidence="9 10" key="1">
    <citation type="journal article" date="2014" name="PLoS Genet.">
        <title>The Genome of Spironucleus salmonicida Highlights a Fish Pathogen Adapted to Fluctuating Environments.</title>
        <authorList>
            <person name="Xu F."/>
            <person name="Jerlstrom-Hultqvist J."/>
            <person name="Einarsson E."/>
            <person name="Astvaldsson A."/>
            <person name="Svard S.G."/>
            <person name="Andersson J.O."/>
        </authorList>
    </citation>
    <scope>NUCLEOTIDE SEQUENCE</scope>
    <source>
        <strain evidence="10">ATCC 50377</strain>
    </source>
</reference>
<dbReference type="AlphaFoldDB" id="V6LCN0"/>
<evidence type="ECO:0000313" key="10">
    <source>
        <dbReference type="EMBL" id="KAH0574684.1"/>
    </source>
</evidence>
<dbReference type="GO" id="GO:0046872">
    <property type="term" value="F:metal ion binding"/>
    <property type="evidence" value="ECO:0007669"/>
    <property type="project" value="UniProtKB-KW"/>
</dbReference>
<evidence type="ECO:0000313" key="12">
    <source>
        <dbReference type="Proteomes" id="UP000018208"/>
    </source>
</evidence>
<keyword evidence="12" id="KW-1185">Reference proteome</keyword>
<evidence type="ECO:0000256" key="4">
    <source>
        <dbReference type="ARBA" id="ARBA00022801"/>
    </source>
</evidence>
<reference evidence="10" key="2">
    <citation type="submission" date="2020-12" db="EMBL/GenBank/DDBJ databases">
        <title>New Spironucleus salmonicida genome in near-complete chromosomes.</title>
        <authorList>
            <person name="Xu F."/>
            <person name="Kurt Z."/>
            <person name="Jimenez-Gonzalez A."/>
            <person name="Astvaldsson A."/>
            <person name="Andersson J.O."/>
            <person name="Svard S.G."/>
        </authorList>
    </citation>
    <scope>NUCLEOTIDE SEQUENCE</scope>
    <source>
        <strain evidence="10">ATCC 50377</strain>
    </source>
</reference>
<comment type="similarity">
    <text evidence="1">Belongs to the isochorismatase family.</text>
</comment>
<dbReference type="EC" id="3.5.1.19" evidence="6"/>
<dbReference type="PANTHER" id="PTHR11080:SF2">
    <property type="entry name" value="LD05707P"/>
    <property type="match status" value="1"/>
</dbReference>
<protein>
    <recommendedName>
        <fullName evidence="6">nicotinamidase</fullName>
        <ecNumber evidence="6">3.5.1.19</ecNumber>
    </recommendedName>
    <alternativeName>
        <fullName evidence="7">Nicotinamide deamidase</fullName>
    </alternativeName>
</protein>
<evidence type="ECO:0000256" key="6">
    <source>
        <dbReference type="ARBA" id="ARBA00039017"/>
    </source>
</evidence>
<evidence type="ECO:0000256" key="5">
    <source>
        <dbReference type="ARBA" id="ARBA00037900"/>
    </source>
</evidence>
<dbReference type="VEuPathDB" id="GiardiaDB:SS50377_22299"/>
<keyword evidence="2" id="KW-0662">Pyridine nucleotide biosynthesis</keyword>
<dbReference type="InterPro" id="IPR036380">
    <property type="entry name" value="Isochorismatase-like_sf"/>
</dbReference>
<evidence type="ECO:0000256" key="1">
    <source>
        <dbReference type="ARBA" id="ARBA00006336"/>
    </source>
</evidence>
<dbReference type="GO" id="GO:0019363">
    <property type="term" value="P:pyridine nucleotide biosynthetic process"/>
    <property type="evidence" value="ECO:0007669"/>
    <property type="project" value="UniProtKB-KW"/>
</dbReference>
<dbReference type="Proteomes" id="UP000018208">
    <property type="component" value="Unassembled WGS sequence"/>
</dbReference>
<organism evidence="9">
    <name type="scientific">Spironucleus salmonicida</name>
    <dbReference type="NCBI Taxonomy" id="348837"/>
    <lineage>
        <taxon>Eukaryota</taxon>
        <taxon>Metamonada</taxon>
        <taxon>Diplomonadida</taxon>
        <taxon>Hexamitidae</taxon>
        <taxon>Hexamitinae</taxon>
        <taxon>Spironucleus</taxon>
    </lineage>
</organism>